<dbReference type="InterPro" id="IPR001564">
    <property type="entry name" value="Nucleoside_diP_kinase"/>
</dbReference>
<feature type="domain" description="Nucleoside diphosphate kinase-like" evidence="10">
    <location>
        <begin position="95"/>
        <end position="232"/>
    </location>
</feature>
<protein>
    <recommendedName>
        <fullName evidence="9">Nucleoside diphosphate kinase</fullName>
        <ecNumber evidence="9">2.7.4.6</ecNumber>
    </recommendedName>
</protein>
<dbReference type="PROSITE" id="PS00469">
    <property type="entry name" value="NDPK"/>
    <property type="match status" value="1"/>
</dbReference>
<name>F0WEZ2_9STRA</name>
<gene>
    <name evidence="11" type="primary">AlNc14C78G5190</name>
    <name evidence="12" type="synonym">AlNc14C410G11448</name>
    <name evidence="11" type="ORF">ALNC14_059170</name>
    <name evidence="12" type="ORF">ALNC14_128990</name>
</gene>
<dbReference type="PROSITE" id="PS51374">
    <property type="entry name" value="NDPK_LIKE"/>
    <property type="match status" value="1"/>
</dbReference>
<evidence type="ECO:0000256" key="6">
    <source>
        <dbReference type="ARBA" id="ARBA00022840"/>
    </source>
</evidence>
<keyword evidence="4 9" id="KW-0547">Nucleotide-binding</keyword>
<dbReference type="HAMAP" id="MF_00451">
    <property type="entry name" value="NDP_kinase"/>
    <property type="match status" value="1"/>
</dbReference>
<dbReference type="Gene3D" id="3.30.70.141">
    <property type="entry name" value="Nucleoside diphosphate kinase-like domain"/>
    <property type="match status" value="1"/>
</dbReference>
<evidence type="ECO:0000256" key="1">
    <source>
        <dbReference type="ARBA" id="ARBA00001946"/>
    </source>
</evidence>
<evidence type="ECO:0000256" key="7">
    <source>
        <dbReference type="PROSITE-ProRule" id="PRU00706"/>
    </source>
</evidence>
<dbReference type="AlphaFoldDB" id="F0WEZ2"/>
<organism evidence="11">
    <name type="scientific">Albugo laibachii Nc14</name>
    <dbReference type="NCBI Taxonomy" id="890382"/>
    <lineage>
        <taxon>Eukaryota</taxon>
        <taxon>Sar</taxon>
        <taxon>Stramenopiles</taxon>
        <taxon>Oomycota</taxon>
        <taxon>Peronosporomycetes</taxon>
        <taxon>Albuginales</taxon>
        <taxon>Albuginaceae</taxon>
        <taxon>Albugo</taxon>
    </lineage>
</organism>
<dbReference type="InterPro" id="IPR034907">
    <property type="entry name" value="NDK-like_dom"/>
</dbReference>
<feature type="binding site" evidence="7">
    <location>
        <position position="151"/>
    </location>
    <ligand>
        <name>ATP</name>
        <dbReference type="ChEBI" id="CHEBI:30616"/>
    </ligand>
</feature>
<comment type="similarity">
    <text evidence="2 7 8">Belongs to the NDK family.</text>
</comment>
<feature type="binding site" evidence="7">
    <location>
        <position position="185"/>
    </location>
    <ligand>
        <name>ATP</name>
        <dbReference type="ChEBI" id="CHEBI:30616"/>
    </ligand>
</feature>
<feature type="binding site" evidence="7">
    <location>
        <position position="179"/>
    </location>
    <ligand>
        <name>ATP</name>
        <dbReference type="ChEBI" id="CHEBI:30616"/>
    </ligand>
</feature>
<comment type="catalytic activity">
    <reaction evidence="9">
        <text>a 2'-deoxyribonucleoside 5'-diphosphate + ATP = a 2'-deoxyribonucleoside 5'-triphosphate + ADP</text>
        <dbReference type="Rhea" id="RHEA:44640"/>
        <dbReference type="ChEBI" id="CHEBI:30616"/>
        <dbReference type="ChEBI" id="CHEBI:61560"/>
        <dbReference type="ChEBI" id="CHEBI:73316"/>
        <dbReference type="ChEBI" id="CHEBI:456216"/>
        <dbReference type="EC" id="2.7.4.6"/>
    </reaction>
</comment>
<reference evidence="11" key="1">
    <citation type="journal article" date="2011" name="PLoS Biol.">
        <title>Gene gain and loss during evolution of obligate parasitism in the white rust pathogen of Arabidopsis thaliana.</title>
        <authorList>
            <person name="Kemen E."/>
            <person name="Gardiner A."/>
            <person name="Schultz-Larsen T."/>
            <person name="Kemen A.C."/>
            <person name="Balmuth A.L."/>
            <person name="Robert-Seilaniantz A."/>
            <person name="Bailey K."/>
            <person name="Holub E."/>
            <person name="Studholme D.J."/>
            <person name="Maclean D."/>
            <person name="Jones J.D."/>
        </authorList>
    </citation>
    <scope>NUCLEOTIDE SEQUENCE</scope>
</reference>
<evidence type="ECO:0000256" key="4">
    <source>
        <dbReference type="ARBA" id="ARBA00022741"/>
    </source>
</evidence>
<dbReference type="GO" id="GO:0005524">
    <property type="term" value="F:ATP binding"/>
    <property type="evidence" value="ECO:0007669"/>
    <property type="project" value="UniProtKB-KW"/>
</dbReference>
<dbReference type="PANTHER" id="PTHR11349">
    <property type="entry name" value="NUCLEOSIDE DIPHOSPHATE KINASE"/>
    <property type="match status" value="1"/>
</dbReference>
<reference evidence="11" key="2">
    <citation type="submission" date="2011-02" db="EMBL/GenBank/DDBJ databases">
        <authorList>
            <person name="MacLean D."/>
        </authorList>
    </citation>
    <scope>NUCLEOTIDE SEQUENCE</scope>
</reference>
<dbReference type="SUPFAM" id="SSF54919">
    <property type="entry name" value="Nucleoside diphosphate kinase, NDK"/>
    <property type="match status" value="1"/>
</dbReference>
<evidence type="ECO:0000313" key="12">
    <source>
        <dbReference type="EMBL" id="CCA26755.1"/>
    </source>
</evidence>
<keyword evidence="5 9" id="KW-0418">Kinase</keyword>
<evidence type="ECO:0000313" key="11">
    <source>
        <dbReference type="EMBL" id="CCA19774.1"/>
    </source>
</evidence>
<dbReference type="InterPro" id="IPR036850">
    <property type="entry name" value="NDK-like_dom_sf"/>
</dbReference>
<dbReference type="PRINTS" id="PR01243">
    <property type="entry name" value="NUCDPKINASE"/>
</dbReference>
<keyword evidence="6 9" id="KW-0067">ATP-binding</keyword>
<dbReference type="EC" id="2.7.4.6" evidence="9"/>
<evidence type="ECO:0000256" key="5">
    <source>
        <dbReference type="ARBA" id="ARBA00022777"/>
    </source>
</evidence>
<dbReference type="Pfam" id="PF00334">
    <property type="entry name" value="NDK"/>
    <property type="match status" value="1"/>
</dbReference>
<dbReference type="GO" id="GO:0006241">
    <property type="term" value="P:CTP biosynthetic process"/>
    <property type="evidence" value="ECO:0007669"/>
    <property type="project" value="InterPro"/>
</dbReference>
<accession>F0WEZ2</accession>
<evidence type="ECO:0000256" key="8">
    <source>
        <dbReference type="RuleBase" id="RU004011"/>
    </source>
</evidence>
<proteinExistence type="inferred from homology"/>
<evidence type="ECO:0000256" key="2">
    <source>
        <dbReference type="ARBA" id="ARBA00008142"/>
    </source>
</evidence>
<dbReference type="EMBL" id="FR824453">
    <property type="protein sequence ID" value="CCA26755.1"/>
    <property type="molecule type" value="Genomic_DNA"/>
</dbReference>
<evidence type="ECO:0000256" key="9">
    <source>
        <dbReference type="RuleBase" id="RU004013"/>
    </source>
</evidence>
<dbReference type="CDD" id="cd04413">
    <property type="entry name" value="NDPk_I"/>
    <property type="match status" value="1"/>
</dbReference>
<evidence type="ECO:0000259" key="10">
    <source>
        <dbReference type="SMART" id="SM00562"/>
    </source>
</evidence>
<feature type="active site" description="Pros-phosphohistidine intermediate" evidence="7">
    <location>
        <position position="209"/>
    </location>
</feature>
<feature type="binding site" evidence="7">
    <location>
        <position position="196"/>
    </location>
    <ligand>
        <name>ATP</name>
        <dbReference type="ChEBI" id="CHEBI:30616"/>
    </ligand>
</feature>
<keyword evidence="3 9" id="KW-0808">Transferase</keyword>
<evidence type="ECO:0000256" key="3">
    <source>
        <dbReference type="ARBA" id="ARBA00022679"/>
    </source>
</evidence>
<dbReference type="EMBL" id="FR824123">
    <property type="protein sequence ID" value="CCA19774.1"/>
    <property type="molecule type" value="Genomic_DNA"/>
</dbReference>
<dbReference type="GO" id="GO:0006228">
    <property type="term" value="P:UTP biosynthetic process"/>
    <property type="evidence" value="ECO:0007669"/>
    <property type="project" value="InterPro"/>
</dbReference>
<dbReference type="GO" id="GO:0006183">
    <property type="term" value="P:GTP biosynthetic process"/>
    <property type="evidence" value="ECO:0007669"/>
    <property type="project" value="InterPro"/>
</dbReference>
<feature type="binding site" evidence="7">
    <location>
        <position position="206"/>
    </location>
    <ligand>
        <name>ATP</name>
        <dbReference type="ChEBI" id="CHEBI:30616"/>
    </ligand>
</feature>
<dbReference type="GO" id="GO:0004550">
    <property type="term" value="F:nucleoside diphosphate kinase activity"/>
    <property type="evidence" value="ECO:0007669"/>
    <property type="project" value="UniProtKB-EC"/>
</dbReference>
<dbReference type="FunFam" id="3.30.70.141:FF:000002">
    <property type="entry name" value="Nucleoside diphosphate kinase"/>
    <property type="match status" value="1"/>
</dbReference>
<sequence length="245" mass="27076">MTGIKSHLTRFKPQIKMLSRSLRSSQRALKRTFARNLRTNCTVAQSPSFSKASSIATCLALTSITAGSIAWNVSNEAESKSSEKVPHTGIPRTQHERTFIAIKPDGVQRGLIHEVIARFEKKGYKLVAMRFMTASEQRAREHYADLSSRPFFPGLVDYFTSGPIVIMVWEGTDVILTGRKILGATNPNQAAPGTLRGDNCISTGRNLIHGSDGPESAKHEIAMWFPADQVQDYSRALDSWIVADN</sequence>
<feature type="binding site" evidence="7">
    <location>
        <position position="103"/>
    </location>
    <ligand>
        <name>ATP</name>
        <dbReference type="ChEBI" id="CHEBI:30616"/>
    </ligand>
</feature>
<dbReference type="InterPro" id="IPR023005">
    <property type="entry name" value="Nucleoside_diP_kinase_AS"/>
</dbReference>
<dbReference type="HOGENOM" id="CLU_060216_5_0_1"/>
<comment type="cofactor">
    <cofactor evidence="1">
        <name>Mg(2+)</name>
        <dbReference type="ChEBI" id="CHEBI:18420"/>
    </cofactor>
</comment>
<dbReference type="SMART" id="SM00562">
    <property type="entry name" value="NDK"/>
    <property type="match status" value="1"/>
</dbReference>
<dbReference type="NCBIfam" id="NF001908">
    <property type="entry name" value="PRK00668.1"/>
    <property type="match status" value="1"/>
</dbReference>